<keyword evidence="2" id="KW-1185">Reference proteome</keyword>
<proteinExistence type="predicted"/>
<evidence type="ECO:0008006" key="3">
    <source>
        <dbReference type="Google" id="ProtNLM"/>
    </source>
</evidence>
<comment type="caution">
    <text evidence="1">The sequence shown here is derived from an EMBL/GenBank/DDBJ whole genome shotgun (WGS) entry which is preliminary data.</text>
</comment>
<dbReference type="SUPFAM" id="SSF50630">
    <property type="entry name" value="Acid proteases"/>
    <property type="match status" value="1"/>
</dbReference>
<dbReference type="Proteomes" id="UP000289340">
    <property type="component" value="Chromosome 2"/>
</dbReference>
<dbReference type="InterPro" id="IPR021109">
    <property type="entry name" value="Peptidase_aspartic_dom_sf"/>
</dbReference>
<evidence type="ECO:0000313" key="2">
    <source>
        <dbReference type="Proteomes" id="UP000289340"/>
    </source>
</evidence>
<evidence type="ECO:0000313" key="1">
    <source>
        <dbReference type="EMBL" id="RZC25965.1"/>
    </source>
</evidence>
<dbReference type="AlphaFoldDB" id="A0A445LRZ1"/>
<accession>A0A445LRZ1</accession>
<organism evidence="1 2">
    <name type="scientific">Glycine soja</name>
    <name type="common">Wild soybean</name>
    <dbReference type="NCBI Taxonomy" id="3848"/>
    <lineage>
        <taxon>Eukaryota</taxon>
        <taxon>Viridiplantae</taxon>
        <taxon>Streptophyta</taxon>
        <taxon>Embryophyta</taxon>
        <taxon>Tracheophyta</taxon>
        <taxon>Spermatophyta</taxon>
        <taxon>Magnoliopsida</taxon>
        <taxon>eudicotyledons</taxon>
        <taxon>Gunneridae</taxon>
        <taxon>Pentapetalae</taxon>
        <taxon>rosids</taxon>
        <taxon>fabids</taxon>
        <taxon>Fabales</taxon>
        <taxon>Fabaceae</taxon>
        <taxon>Papilionoideae</taxon>
        <taxon>50 kb inversion clade</taxon>
        <taxon>NPAAA clade</taxon>
        <taxon>indigoferoid/millettioid clade</taxon>
        <taxon>Phaseoleae</taxon>
        <taxon>Glycine</taxon>
        <taxon>Glycine subgen. Soja</taxon>
    </lineage>
</organism>
<protein>
    <recommendedName>
        <fullName evidence="3">Peptidase A1 domain-containing protein</fullName>
    </recommendedName>
</protein>
<reference evidence="1 2" key="1">
    <citation type="submission" date="2018-09" db="EMBL/GenBank/DDBJ databases">
        <title>A high-quality reference genome of wild soybean provides a powerful tool to mine soybean genomes.</title>
        <authorList>
            <person name="Xie M."/>
            <person name="Chung C.Y.L."/>
            <person name="Li M.-W."/>
            <person name="Wong F.-L."/>
            <person name="Chan T.-F."/>
            <person name="Lam H.-M."/>
        </authorList>
    </citation>
    <scope>NUCLEOTIDE SEQUENCE [LARGE SCALE GENOMIC DNA]</scope>
    <source>
        <strain evidence="2">cv. W05</strain>
        <tissue evidence="1">Hypocotyl of etiolated seedlings</tissue>
    </source>
</reference>
<dbReference type="Gene3D" id="2.40.70.10">
    <property type="entry name" value="Acid Proteases"/>
    <property type="match status" value="1"/>
</dbReference>
<name>A0A445LRZ1_GLYSO</name>
<dbReference type="EMBL" id="QZWG01000002">
    <property type="protein sequence ID" value="RZC25965.1"/>
    <property type="molecule type" value="Genomic_DNA"/>
</dbReference>
<sequence length="193" mass="20885">MVGSHNLWPYSGAAGVAVAVAASAATKAKSTLPSVVLCRALGGRVGKSNRGWDIGFRQVHFMKDLARSYSYLEDHEMMTESLSIVEGHPEYSIESMIEALANLSQNSNSVLYSIKGAIGYSCRTYVQIDTGSDVPWVCCSSCNGCPQTSGLKMPAVPVRTTSVLTLSSMYEDGSGTLLIRLYMMHLDVFLRDL</sequence>
<gene>
    <name evidence="1" type="ORF">D0Y65_004588</name>
</gene>